<dbReference type="GO" id="GO:0003677">
    <property type="term" value="F:DNA binding"/>
    <property type="evidence" value="ECO:0007669"/>
    <property type="project" value="UniProtKB-KW"/>
</dbReference>
<protein>
    <submittedName>
        <fullName evidence="6">Site-specific integrase</fullName>
    </submittedName>
</protein>
<keyword evidence="4" id="KW-0233">DNA recombination</keyword>
<dbReference type="EMBL" id="PIEU01000057">
    <property type="protein sequence ID" value="PZL74074.1"/>
    <property type="molecule type" value="Genomic_DNA"/>
</dbReference>
<keyword evidence="3" id="KW-0238">DNA-binding</keyword>
<comment type="similarity">
    <text evidence="1">Belongs to the 'phage' integrase family.</text>
</comment>
<dbReference type="InterPro" id="IPR010998">
    <property type="entry name" value="Integrase_recombinase_N"/>
</dbReference>
<dbReference type="Pfam" id="PF14659">
    <property type="entry name" value="Phage_int_SAM_3"/>
    <property type="match status" value="1"/>
</dbReference>
<comment type="caution">
    <text evidence="6">The sequence shown here is derived from an EMBL/GenBank/DDBJ whole genome shotgun (WGS) entry which is preliminary data.</text>
</comment>
<dbReference type="PANTHER" id="PTHR30629">
    <property type="entry name" value="PROPHAGE INTEGRASE"/>
    <property type="match status" value="1"/>
</dbReference>
<evidence type="ECO:0000313" key="7">
    <source>
        <dbReference type="Proteomes" id="UP000249828"/>
    </source>
</evidence>
<dbReference type="Proteomes" id="UP000249828">
    <property type="component" value="Unassembled WGS sequence"/>
</dbReference>
<gene>
    <name evidence="6" type="ORF">CI088_07690</name>
</gene>
<name>A0A2W3ZJ06_9ENTE</name>
<dbReference type="InterPro" id="IPR011010">
    <property type="entry name" value="DNA_brk_join_enz"/>
</dbReference>
<dbReference type="Pfam" id="PF00589">
    <property type="entry name" value="Phage_integrase"/>
    <property type="match status" value="1"/>
</dbReference>
<evidence type="ECO:0000256" key="4">
    <source>
        <dbReference type="ARBA" id="ARBA00023172"/>
    </source>
</evidence>
<proteinExistence type="inferred from homology"/>
<dbReference type="InterPro" id="IPR004107">
    <property type="entry name" value="Integrase_SAM-like_N"/>
</dbReference>
<dbReference type="CDD" id="cd01189">
    <property type="entry name" value="INT_ICEBs1_C_like"/>
    <property type="match status" value="1"/>
</dbReference>
<sequence>MATFKEYKKKNGDKLWMVTAYLGIDYVTGKQVNVTIRNSKTKKEAQSKLNKKRLDFEAGILTTEVNYTFQQVYDDWIEQYQHTVKESTFVKTKRIFKNHILPYFGEMRIKKIKVQHCQKAINLWSKSLKRFKMIMNYAGMVFDYAIRIELINTNPTKLVTKPIIKDSVEEKEDNFYTKEQLNLFFNALEKENEPKIYSLFRVLAYTGMRKGEALALTWSDINFDDQTITINKTLTRGEESKLIIQTPKTGNSKRVVSVDDETLGVLKEWRKTQKKDYLVIGVNTMNKNQLVFSNLKNEFLQPTVTRKYMIQVCEKYKLKPITTHGFRHTHCSLLFEVGASIKEVQDRLGHTDIQTTMNIYAHVSQQKKDETAARFANYMSN</sequence>
<evidence type="ECO:0000256" key="2">
    <source>
        <dbReference type="ARBA" id="ARBA00022908"/>
    </source>
</evidence>
<dbReference type="SUPFAM" id="SSF56349">
    <property type="entry name" value="DNA breaking-rejoining enzymes"/>
    <property type="match status" value="1"/>
</dbReference>
<dbReference type="RefSeq" id="WP_111247755.1">
    <property type="nucleotide sequence ID" value="NZ_PIEU01000057.1"/>
</dbReference>
<keyword evidence="7" id="KW-1185">Reference proteome</keyword>
<dbReference type="Gene3D" id="1.10.443.10">
    <property type="entry name" value="Intergrase catalytic core"/>
    <property type="match status" value="1"/>
</dbReference>
<dbReference type="AlphaFoldDB" id="A0A2W3ZJ06"/>
<dbReference type="PANTHER" id="PTHR30629:SF2">
    <property type="entry name" value="PROPHAGE INTEGRASE INTS-RELATED"/>
    <property type="match status" value="1"/>
</dbReference>
<evidence type="ECO:0000259" key="5">
    <source>
        <dbReference type="PROSITE" id="PS51898"/>
    </source>
</evidence>
<feature type="domain" description="Tyr recombinase" evidence="5">
    <location>
        <begin position="171"/>
        <end position="373"/>
    </location>
</feature>
<evidence type="ECO:0000256" key="3">
    <source>
        <dbReference type="ARBA" id="ARBA00023125"/>
    </source>
</evidence>
<keyword evidence="2" id="KW-0229">DNA integration</keyword>
<dbReference type="PROSITE" id="PS51898">
    <property type="entry name" value="TYR_RECOMBINASE"/>
    <property type="match status" value="1"/>
</dbReference>
<dbReference type="Gene3D" id="1.10.150.130">
    <property type="match status" value="1"/>
</dbReference>
<dbReference type="InterPro" id="IPR050808">
    <property type="entry name" value="Phage_Integrase"/>
</dbReference>
<dbReference type="GO" id="GO:0015074">
    <property type="term" value="P:DNA integration"/>
    <property type="evidence" value="ECO:0007669"/>
    <property type="project" value="UniProtKB-KW"/>
</dbReference>
<accession>A0A2W3ZJ06</accession>
<evidence type="ECO:0000256" key="1">
    <source>
        <dbReference type="ARBA" id="ARBA00008857"/>
    </source>
</evidence>
<dbReference type="GO" id="GO:0006310">
    <property type="term" value="P:DNA recombination"/>
    <property type="evidence" value="ECO:0007669"/>
    <property type="project" value="UniProtKB-KW"/>
</dbReference>
<dbReference type="InterPro" id="IPR013762">
    <property type="entry name" value="Integrase-like_cat_sf"/>
</dbReference>
<reference evidence="6 7" key="1">
    <citation type="submission" date="2017-11" db="EMBL/GenBank/DDBJ databases">
        <title>Draft genome sequence of Enterococcus plantarum TRW2 strain isolated from lettuce.</title>
        <authorList>
            <person name="Kim E.B."/>
            <person name="Marco M.L."/>
            <person name="Williams T.R."/>
            <person name="You I.H."/>
        </authorList>
    </citation>
    <scope>NUCLEOTIDE SEQUENCE [LARGE SCALE GENOMIC DNA]</scope>
    <source>
        <strain evidence="6 7">TRW2</strain>
    </source>
</reference>
<organism evidence="6 7">
    <name type="scientific">Enterococcus plantarum</name>
    <dbReference type="NCBI Taxonomy" id="1077675"/>
    <lineage>
        <taxon>Bacteria</taxon>
        <taxon>Bacillati</taxon>
        <taxon>Bacillota</taxon>
        <taxon>Bacilli</taxon>
        <taxon>Lactobacillales</taxon>
        <taxon>Enterococcaceae</taxon>
        <taxon>Enterococcus</taxon>
    </lineage>
</organism>
<evidence type="ECO:0000313" key="6">
    <source>
        <dbReference type="EMBL" id="PZL74074.1"/>
    </source>
</evidence>
<dbReference type="InterPro" id="IPR002104">
    <property type="entry name" value="Integrase_catalytic"/>
</dbReference>